<proteinExistence type="predicted"/>
<evidence type="ECO:0000313" key="3">
    <source>
        <dbReference type="Proteomes" id="UP000011688"/>
    </source>
</evidence>
<accession>L9X6T2</accession>
<dbReference type="EMBL" id="AOIB01000025">
    <property type="protein sequence ID" value="ELY57151.1"/>
    <property type="molecule type" value="Genomic_DNA"/>
</dbReference>
<dbReference type="OrthoDB" id="111095at2157"/>
<reference evidence="2 3" key="1">
    <citation type="journal article" date="2014" name="PLoS Genet.">
        <title>Phylogenetically driven sequencing of extremely halophilic archaea reveals strategies for static and dynamic osmo-response.</title>
        <authorList>
            <person name="Becker E.A."/>
            <person name="Seitzer P.M."/>
            <person name="Tritt A."/>
            <person name="Larsen D."/>
            <person name="Krusor M."/>
            <person name="Yao A.I."/>
            <person name="Wu D."/>
            <person name="Madern D."/>
            <person name="Eisen J.A."/>
            <person name="Darling A.E."/>
            <person name="Facciotti M.T."/>
        </authorList>
    </citation>
    <scope>NUCLEOTIDE SEQUENCE [LARGE SCALE GENOMIC DNA]</scope>
    <source>
        <strain evidence="2 3">DSM 10524</strain>
    </source>
</reference>
<feature type="domain" description="Beta-lactamase-related" evidence="1">
    <location>
        <begin position="16"/>
        <end position="364"/>
    </location>
</feature>
<dbReference type="AlphaFoldDB" id="L9X6T2"/>
<dbReference type="PANTHER" id="PTHR43319:SF3">
    <property type="entry name" value="BETA-LACTAMASE-RELATED DOMAIN-CONTAINING PROTEIN"/>
    <property type="match status" value="1"/>
</dbReference>
<dbReference type="InterPro" id="IPR052907">
    <property type="entry name" value="Beta-lactamase/esterase"/>
</dbReference>
<evidence type="ECO:0000259" key="1">
    <source>
        <dbReference type="Pfam" id="PF00144"/>
    </source>
</evidence>
<dbReference type="Proteomes" id="UP000011688">
    <property type="component" value="Unassembled WGS sequence"/>
</dbReference>
<sequence>MSRLEPADRDRIAALFDRHLEVGLHHGAQLAVYVDGEQVLDLAGGTTGPDGRETTPETRHVLFSCTKPYAAAALHALVDDSALAYDDRVVDHWPEFADPGSEKAEITVRQVLSHTAGLPESALDDRPDLWPEWGRVVEGLEDADLVSTPGEEPAYHALTFGWLVGELVRRVSGARIETVAADRVFDPLGMDDTGIGLRDHEPDDVATLAAFDAFDRCRDPAEGLGDTASVAAPFNTEAIHRAVIPAGNGIGTARDMARFYACLAHGGELEGTRILSESTVDAMTRLEAETDDDGTLSRPRRYGLGVYKGGTPASPFGSLAPERAFGHAGLGSSVGWADPETEVAFSYVTNGVRDGSYEHVARVNALADAVRLALSGAT</sequence>
<evidence type="ECO:0000313" key="2">
    <source>
        <dbReference type="EMBL" id="ELY57151.1"/>
    </source>
</evidence>
<comment type="caution">
    <text evidence="2">The sequence shown here is derived from an EMBL/GenBank/DDBJ whole genome shotgun (WGS) entry which is preliminary data.</text>
</comment>
<dbReference type="Pfam" id="PF00144">
    <property type="entry name" value="Beta-lactamase"/>
    <property type="match status" value="1"/>
</dbReference>
<name>L9X6T2_9EURY</name>
<dbReference type="InterPro" id="IPR012338">
    <property type="entry name" value="Beta-lactam/transpept-like"/>
</dbReference>
<dbReference type="PATRIC" id="fig|1227497.3.peg.2402"/>
<organism evidence="2 3">
    <name type="scientific">Natronococcus amylolyticus DSM 10524</name>
    <dbReference type="NCBI Taxonomy" id="1227497"/>
    <lineage>
        <taxon>Archaea</taxon>
        <taxon>Methanobacteriati</taxon>
        <taxon>Methanobacteriota</taxon>
        <taxon>Stenosarchaea group</taxon>
        <taxon>Halobacteria</taxon>
        <taxon>Halobacteriales</taxon>
        <taxon>Natrialbaceae</taxon>
        <taxon>Natronococcus</taxon>
    </lineage>
</organism>
<dbReference type="PANTHER" id="PTHR43319">
    <property type="entry name" value="BETA-LACTAMASE-RELATED"/>
    <property type="match status" value="1"/>
</dbReference>
<dbReference type="SUPFAM" id="SSF56601">
    <property type="entry name" value="beta-lactamase/transpeptidase-like"/>
    <property type="match status" value="1"/>
</dbReference>
<dbReference type="InterPro" id="IPR001466">
    <property type="entry name" value="Beta-lactam-related"/>
</dbReference>
<keyword evidence="3" id="KW-1185">Reference proteome</keyword>
<gene>
    <name evidence="2" type="ORF">C491_11638</name>
</gene>
<dbReference type="STRING" id="1227497.C491_11638"/>
<dbReference type="Gene3D" id="3.40.710.10">
    <property type="entry name" value="DD-peptidase/beta-lactamase superfamily"/>
    <property type="match status" value="1"/>
</dbReference>
<dbReference type="eggNOG" id="arCOG00771">
    <property type="taxonomic scope" value="Archaea"/>
</dbReference>
<dbReference type="RefSeq" id="WP_005556349.1">
    <property type="nucleotide sequence ID" value="NZ_AOIB01000025.1"/>
</dbReference>
<protein>
    <submittedName>
        <fullName evidence="2">Beta-lactamase</fullName>
    </submittedName>
</protein>